<dbReference type="PRINTS" id="PR00625">
    <property type="entry name" value="JDOMAIN"/>
</dbReference>
<evidence type="ECO:0000313" key="2">
    <source>
        <dbReference type="EMBL" id="MBB3935017.1"/>
    </source>
</evidence>
<comment type="caution">
    <text evidence="2">The sequence shown here is derived from an EMBL/GenBank/DDBJ whole genome shotgun (WGS) entry which is preliminary data.</text>
</comment>
<dbReference type="CDD" id="cd10747">
    <property type="entry name" value="DnaJ_C"/>
    <property type="match status" value="1"/>
</dbReference>
<dbReference type="GO" id="GO:0005737">
    <property type="term" value="C:cytoplasm"/>
    <property type="evidence" value="ECO:0007669"/>
    <property type="project" value="TreeGrafter"/>
</dbReference>
<sequence>MRDPYTVLGVARSASEAEIKSAFRKLAKKYHPDANGDDAGASTRFNEANQAYEILGDKEKRGQFDRGEIDADGKPKFQGFSGFGGGGGGGTSPFGSGASSGGSFDFRNGGDFSGADSIFGDFFEQTFGGKRNARSGFNAARNTPAKGEDINATLKVRLEDVVSDAKVEAIFPNGKRLAIRLPEGVEDGQVIRLRGQGQPAVFNGGPAGDALVTISFADHPRFSASGRDLLLEQDVDLQTAVLGGRVTIETLDGRVATKIQPWTTSGRTLRLRGKGLTRKDGGRGDILVTLSIALPAEPMPELVALFEKRRDGQGDA</sequence>
<feature type="domain" description="J" evidence="1">
    <location>
        <begin position="3"/>
        <end position="68"/>
    </location>
</feature>
<accession>A0A7W6BQF3</accession>
<dbReference type="InterPro" id="IPR002939">
    <property type="entry name" value="DnaJ_C"/>
</dbReference>
<dbReference type="FunFam" id="2.60.260.20:FF:000013">
    <property type="entry name" value="DnaJ subfamily B member 11"/>
    <property type="match status" value="1"/>
</dbReference>
<dbReference type="InterPro" id="IPR008971">
    <property type="entry name" value="HSP40/DnaJ_pept-bd"/>
</dbReference>
<keyword evidence="3" id="KW-1185">Reference proteome</keyword>
<dbReference type="Pfam" id="PF01556">
    <property type="entry name" value="DnaJ_C"/>
    <property type="match status" value="1"/>
</dbReference>
<dbReference type="PANTHER" id="PTHR43096">
    <property type="entry name" value="DNAJ HOMOLOG 1, MITOCHONDRIAL-RELATED"/>
    <property type="match status" value="1"/>
</dbReference>
<name>A0A7W6BQF3_9HYPH</name>
<dbReference type="PROSITE" id="PS50076">
    <property type="entry name" value="DNAJ_2"/>
    <property type="match status" value="1"/>
</dbReference>
<dbReference type="Proteomes" id="UP000531216">
    <property type="component" value="Unassembled WGS sequence"/>
</dbReference>
<dbReference type="CDD" id="cd06257">
    <property type="entry name" value="DnaJ"/>
    <property type="match status" value="1"/>
</dbReference>
<dbReference type="RefSeq" id="WP_183193285.1">
    <property type="nucleotide sequence ID" value="NZ_JACIDO010000002.1"/>
</dbReference>
<dbReference type="Gene3D" id="2.60.260.20">
    <property type="entry name" value="Urease metallochaperone UreE, N-terminal domain"/>
    <property type="match status" value="2"/>
</dbReference>
<dbReference type="SMART" id="SM00271">
    <property type="entry name" value="DnaJ"/>
    <property type="match status" value="1"/>
</dbReference>
<dbReference type="InterPro" id="IPR001623">
    <property type="entry name" value="DnaJ_domain"/>
</dbReference>
<dbReference type="AlphaFoldDB" id="A0A7W6BQF3"/>
<dbReference type="GO" id="GO:0042026">
    <property type="term" value="P:protein refolding"/>
    <property type="evidence" value="ECO:0007669"/>
    <property type="project" value="TreeGrafter"/>
</dbReference>
<dbReference type="SUPFAM" id="SSF46565">
    <property type="entry name" value="Chaperone J-domain"/>
    <property type="match status" value="1"/>
</dbReference>
<dbReference type="Gene3D" id="1.10.287.110">
    <property type="entry name" value="DnaJ domain"/>
    <property type="match status" value="1"/>
</dbReference>
<dbReference type="EMBL" id="JACIDO010000002">
    <property type="protein sequence ID" value="MBB3935017.1"/>
    <property type="molecule type" value="Genomic_DNA"/>
</dbReference>
<dbReference type="InterPro" id="IPR018253">
    <property type="entry name" value="DnaJ_domain_CS"/>
</dbReference>
<dbReference type="Pfam" id="PF00226">
    <property type="entry name" value="DnaJ"/>
    <property type="match status" value="1"/>
</dbReference>
<evidence type="ECO:0000259" key="1">
    <source>
        <dbReference type="PROSITE" id="PS50076"/>
    </source>
</evidence>
<protein>
    <submittedName>
        <fullName evidence="2">DnaJ-class molecular chaperone</fullName>
    </submittedName>
</protein>
<dbReference type="SUPFAM" id="SSF49493">
    <property type="entry name" value="HSP40/DnaJ peptide-binding domain"/>
    <property type="match status" value="2"/>
</dbReference>
<dbReference type="PANTHER" id="PTHR43096:SF10">
    <property type="entry name" value="CHAPERONE PROTEIN DNAJ A6, CHLOROPLASTIC"/>
    <property type="match status" value="1"/>
</dbReference>
<reference evidence="2 3" key="1">
    <citation type="submission" date="2020-08" db="EMBL/GenBank/DDBJ databases">
        <title>Genomic Encyclopedia of Type Strains, Phase IV (KMG-IV): sequencing the most valuable type-strain genomes for metagenomic binning, comparative biology and taxonomic classification.</title>
        <authorList>
            <person name="Goeker M."/>
        </authorList>
    </citation>
    <scope>NUCLEOTIDE SEQUENCE [LARGE SCALE GENOMIC DNA]</scope>
    <source>
        <strain evidence="2 3">DSM 25024</strain>
    </source>
</reference>
<proteinExistence type="predicted"/>
<organism evidence="2 3">
    <name type="scientific">Aureimonas phyllosphaerae</name>
    <dbReference type="NCBI Taxonomy" id="1166078"/>
    <lineage>
        <taxon>Bacteria</taxon>
        <taxon>Pseudomonadati</taxon>
        <taxon>Pseudomonadota</taxon>
        <taxon>Alphaproteobacteria</taxon>
        <taxon>Hyphomicrobiales</taxon>
        <taxon>Aurantimonadaceae</taxon>
        <taxon>Aureimonas</taxon>
    </lineage>
</organism>
<dbReference type="GO" id="GO:0051082">
    <property type="term" value="F:unfolded protein binding"/>
    <property type="evidence" value="ECO:0007669"/>
    <property type="project" value="InterPro"/>
</dbReference>
<evidence type="ECO:0000313" key="3">
    <source>
        <dbReference type="Proteomes" id="UP000531216"/>
    </source>
</evidence>
<gene>
    <name evidence="2" type="ORF">GGR05_001145</name>
</gene>
<dbReference type="PROSITE" id="PS00636">
    <property type="entry name" value="DNAJ_1"/>
    <property type="match status" value="1"/>
</dbReference>
<dbReference type="InterPro" id="IPR036869">
    <property type="entry name" value="J_dom_sf"/>
</dbReference>